<comment type="subcellular location">
    <subcellularLocation>
        <location evidence="2">Membrane</location>
        <topology evidence="2">Single-pass membrane protein</topology>
    </subcellularLocation>
</comment>
<sequence>MHQLFGDLPQHRLTQLSKKYGPVMHLQLGEISNIVISSPEAAKQVMRTHDMFSAQRPYLFTVDIIMYGSKNIAFAPYGESWRQMRKICTLELLSPKRVRSFRVFREEETANLIRSIANSSQVNISRMVFNLSNAILFRSAFGKACEQDDSFLPIVQKFMLMLEGFSIVDFFPSLKFLPRITGMRSKLEKLHQEADQMIESLINEHREKKKSLGQEEDLVDILLNIQEQNNLGFPLTTESIKAIMMDMFIAGSETSAATIDWALSEMLKDSRVMKKAQAEVREVFRQEKGIDEDRLPELKYLKLVIREALRLHPPLPLLLPRESLKELEIDGYEIPKDTKLIVNASAIGRDARYWTEPDRFNPERFENGSVDFKGNDFEFIPFGAGRRMCPGLNYGMAVVESVLANLLYHFDWKLANGLEPHQLDMSESSGASARRNKELYLIPSPYNP</sequence>
<gene>
    <name evidence="14" type="primary">CYP71D514</name>
</gene>
<accession>A0A3G2CJU9</accession>
<keyword evidence="5" id="KW-0812">Transmembrane</keyword>
<keyword evidence="7" id="KW-1133">Transmembrane helix</keyword>
<dbReference type="SUPFAM" id="SSF48264">
    <property type="entry name" value="Cytochrome P450"/>
    <property type="match status" value="1"/>
</dbReference>
<dbReference type="PANTHER" id="PTHR47953:SF19">
    <property type="entry name" value="OS06G0641600 PROTEIN"/>
    <property type="match status" value="1"/>
</dbReference>
<dbReference type="InterPro" id="IPR001128">
    <property type="entry name" value="Cyt_P450"/>
</dbReference>
<dbReference type="GO" id="GO:0020037">
    <property type="term" value="F:heme binding"/>
    <property type="evidence" value="ECO:0007669"/>
    <property type="project" value="InterPro"/>
</dbReference>
<evidence type="ECO:0000256" key="4">
    <source>
        <dbReference type="ARBA" id="ARBA00022617"/>
    </source>
</evidence>
<dbReference type="PROSITE" id="PS00086">
    <property type="entry name" value="CYTOCHROME_P450"/>
    <property type="match status" value="1"/>
</dbReference>
<evidence type="ECO:0000256" key="2">
    <source>
        <dbReference type="ARBA" id="ARBA00004167"/>
    </source>
</evidence>
<dbReference type="InterPro" id="IPR052306">
    <property type="entry name" value="CYP450_71D"/>
</dbReference>
<dbReference type="AlphaFoldDB" id="A0A3G2CJU9"/>
<evidence type="ECO:0000256" key="13">
    <source>
        <dbReference type="RuleBase" id="RU000461"/>
    </source>
</evidence>
<keyword evidence="8 13" id="KW-0560">Oxidoreductase</keyword>
<dbReference type="FunFam" id="1.10.630.10:FF:000043">
    <property type="entry name" value="Cytochrome P450 99A2"/>
    <property type="match status" value="1"/>
</dbReference>
<dbReference type="Gene3D" id="1.10.630.10">
    <property type="entry name" value="Cytochrome P450"/>
    <property type="match status" value="1"/>
</dbReference>
<dbReference type="GO" id="GO:0005506">
    <property type="term" value="F:iron ion binding"/>
    <property type="evidence" value="ECO:0007669"/>
    <property type="project" value="InterPro"/>
</dbReference>
<dbReference type="InterPro" id="IPR002401">
    <property type="entry name" value="Cyt_P450_E_grp-I"/>
</dbReference>
<keyword evidence="6 12" id="KW-0479">Metal-binding</keyword>
<evidence type="ECO:0000256" key="12">
    <source>
        <dbReference type="PIRSR" id="PIRSR602401-1"/>
    </source>
</evidence>
<evidence type="ECO:0000256" key="10">
    <source>
        <dbReference type="ARBA" id="ARBA00023033"/>
    </source>
</evidence>
<organism evidence="14">
    <name type="scientific">Croton stellatopilosus</name>
    <dbReference type="NCBI Taxonomy" id="431156"/>
    <lineage>
        <taxon>Eukaryota</taxon>
        <taxon>Viridiplantae</taxon>
        <taxon>Streptophyta</taxon>
        <taxon>Embryophyta</taxon>
        <taxon>Tracheophyta</taxon>
        <taxon>Spermatophyta</taxon>
        <taxon>Magnoliopsida</taxon>
        <taxon>eudicotyledons</taxon>
        <taxon>Gunneridae</taxon>
        <taxon>Pentapetalae</taxon>
        <taxon>rosids</taxon>
        <taxon>fabids</taxon>
        <taxon>Malpighiales</taxon>
        <taxon>Euphorbiaceae</taxon>
        <taxon>Crotonoideae</taxon>
        <taxon>Crotoneae</taxon>
        <taxon>Croton</taxon>
    </lineage>
</organism>
<dbReference type="InterPro" id="IPR017972">
    <property type="entry name" value="Cyt_P450_CS"/>
</dbReference>
<comment type="cofactor">
    <cofactor evidence="1 12">
        <name>heme</name>
        <dbReference type="ChEBI" id="CHEBI:30413"/>
    </cofactor>
</comment>
<dbReference type="InterPro" id="IPR036396">
    <property type="entry name" value="Cyt_P450_sf"/>
</dbReference>
<evidence type="ECO:0000256" key="8">
    <source>
        <dbReference type="ARBA" id="ARBA00023002"/>
    </source>
</evidence>
<feature type="binding site" description="axial binding residue" evidence="12">
    <location>
        <position position="389"/>
    </location>
    <ligand>
        <name>heme</name>
        <dbReference type="ChEBI" id="CHEBI:30413"/>
    </ligand>
    <ligandPart>
        <name>Fe</name>
        <dbReference type="ChEBI" id="CHEBI:18248"/>
    </ligandPart>
</feature>
<evidence type="ECO:0000313" key="14">
    <source>
        <dbReference type="EMBL" id="AYM55621.1"/>
    </source>
</evidence>
<dbReference type="EMBL" id="MG816158">
    <property type="protein sequence ID" value="AYM55621.1"/>
    <property type="molecule type" value="mRNA"/>
</dbReference>
<keyword evidence="10 13" id="KW-0503">Monooxygenase</keyword>
<proteinExistence type="evidence at transcript level"/>
<keyword evidence="11" id="KW-0472">Membrane</keyword>
<dbReference type="GO" id="GO:0016705">
    <property type="term" value="F:oxidoreductase activity, acting on paired donors, with incorporation or reduction of molecular oxygen"/>
    <property type="evidence" value="ECO:0007669"/>
    <property type="project" value="InterPro"/>
</dbReference>
<evidence type="ECO:0000256" key="6">
    <source>
        <dbReference type="ARBA" id="ARBA00022723"/>
    </source>
</evidence>
<comment type="similarity">
    <text evidence="3 13">Belongs to the cytochrome P450 family.</text>
</comment>
<reference evidence="14" key="1">
    <citation type="submission" date="2018-01" db="EMBL/GenBank/DDBJ databases">
        <title>Identification of Cytochrome P450 in Croton stellatopilosus Transcriptome.</title>
        <authorList>
            <person name="Sintupachee S."/>
            <person name="De-Eknamkul W."/>
        </authorList>
    </citation>
    <scope>NUCLEOTIDE SEQUENCE</scope>
</reference>
<protein>
    <submittedName>
        <fullName evidence="14">Cytochrome p450</fullName>
    </submittedName>
</protein>
<dbReference type="GO" id="GO:0004497">
    <property type="term" value="F:monooxygenase activity"/>
    <property type="evidence" value="ECO:0007669"/>
    <property type="project" value="UniProtKB-KW"/>
</dbReference>
<dbReference type="PANTHER" id="PTHR47953">
    <property type="entry name" value="OS08G0105600 PROTEIN"/>
    <property type="match status" value="1"/>
</dbReference>
<evidence type="ECO:0000256" key="7">
    <source>
        <dbReference type="ARBA" id="ARBA00022989"/>
    </source>
</evidence>
<name>A0A3G2CJU9_9ROSI</name>
<keyword evidence="9 12" id="KW-0408">Iron</keyword>
<evidence type="ECO:0000256" key="11">
    <source>
        <dbReference type="ARBA" id="ARBA00023136"/>
    </source>
</evidence>
<dbReference type="CDD" id="cd11072">
    <property type="entry name" value="CYP71-like"/>
    <property type="match status" value="1"/>
</dbReference>
<evidence type="ECO:0000256" key="9">
    <source>
        <dbReference type="ARBA" id="ARBA00023004"/>
    </source>
</evidence>
<dbReference type="GO" id="GO:0016020">
    <property type="term" value="C:membrane"/>
    <property type="evidence" value="ECO:0007669"/>
    <property type="project" value="UniProtKB-SubCell"/>
</dbReference>
<dbReference type="Pfam" id="PF00067">
    <property type="entry name" value="p450"/>
    <property type="match status" value="1"/>
</dbReference>
<evidence type="ECO:0000256" key="1">
    <source>
        <dbReference type="ARBA" id="ARBA00001971"/>
    </source>
</evidence>
<keyword evidence="4 12" id="KW-0349">Heme</keyword>
<dbReference type="PRINTS" id="PR00463">
    <property type="entry name" value="EP450I"/>
</dbReference>
<dbReference type="PRINTS" id="PR00385">
    <property type="entry name" value="P450"/>
</dbReference>
<evidence type="ECO:0000256" key="5">
    <source>
        <dbReference type="ARBA" id="ARBA00022692"/>
    </source>
</evidence>
<evidence type="ECO:0000256" key="3">
    <source>
        <dbReference type="ARBA" id="ARBA00010617"/>
    </source>
</evidence>